<comment type="similarity">
    <text evidence="7">Belongs to the TRAP transporter small permease family.</text>
</comment>
<dbReference type="Pfam" id="PF04290">
    <property type="entry name" value="DctQ"/>
    <property type="match status" value="1"/>
</dbReference>
<protein>
    <recommendedName>
        <fullName evidence="7">TRAP transporter small permease protein</fullName>
    </recommendedName>
</protein>
<comment type="caution">
    <text evidence="7">Lacks conserved residue(s) required for the propagation of feature annotation.</text>
</comment>
<feature type="transmembrane region" description="Helical" evidence="7">
    <location>
        <begin position="49"/>
        <end position="71"/>
    </location>
</feature>
<feature type="domain" description="Tripartite ATP-independent periplasmic transporters DctQ component" evidence="8">
    <location>
        <begin position="63"/>
        <end position="172"/>
    </location>
</feature>
<comment type="caution">
    <text evidence="9">The sequence shown here is derived from an EMBL/GenBank/DDBJ whole genome shotgun (WGS) entry which is preliminary data.</text>
</comment>
<keyword evidence="7" id="KW-0997">Cell inner membrane</keyword>
<evidence type="ECO:0000256" key="3">
    <source>
        <dbReference type="ARBA" id="ARBA00022475"/>
    </source>
</evidence>
<keyword evidence="5 7" id="KW-1133">Transmembrane helix</keyword>
<feature type="transmembrane region" description="Helical" evidence="7">
    <location>
        <begin position="124"/>
        <end position="145"/>
    </location>
</feature>
<dbReference type="RefSeq" id="WP_316774320.1">
    <property type="nucleotide sequence ID" value="NZ_JASMWN010000003.1"/>
</dbReference>
<feature type="transmembrane region" description="Helical" evidence="7">
    <location>
        <begin position="12"/>
        <end position="29"/>
    </location>
</feature>
<feature type="transmembrane region" description="Helical" evidence="7">
    <location>
        <begin position="86"/>
        <end position="103"/>
    </location>
</feature>
<gene>
    <name evidence="9" type="ORF">QO231_06125</name>
</gene>
<comment type="subcellular location">
    <subcellularLocation>
        <location evidence="7">Cell inner membrane</location>
        <topology evidence="7">Multi-pass membrane protein</topology>
    </subcellularLocation>
    <subcellularLocation>
        <location evidence="1">Cell membrane</location>
        <topology evidence="1">Multi-pass membrane protein</topology>
    </subcellularLocation>
</comment>
<dbReference type="Proteomes" id="UP001255416">
    <property type="component" value="Unassembled WGS sequence"/>
</dbReference>
<comment type="subunit">
    <text evidence="7">The complex comprises the extracytoplasmic solute receptor protein and the two transmembrane proteins.</text>
</comment>
<evidence type="ECO:0000313" key="10">
    <source>
        <dbReference type="Proteomes" id="UP001255416"/>
    </source>
</evidence>
<accession>A0ABU3VB84</accession>
<evidence type="ECO:0000256" key="7">
    <source>
        <dbReference type="RuleBase" id="RU369079"/>
    </source>
</evidence>
<sequence length="237" mass="26567">MSDWSVWMGLPLWVWLFVLPTALVVLCAIRPETAQHLLSPVWSLLDRLYLLSGAISAVFLVLILVIIVLQMMARWSSIAFPGSTEFAGYAMAATSFFALAYALNRGAHIRVSIFLNLNPFTHRWLDLFATLIAAITATYFARYAVKTNLFSKILNDRTQGQDMVPEWLLSVFAMVRTAPGQWGDLWAQTGSEWVFTPVWLPQLPMSIGTILLAVALWDNLTRMAATGQSRIRSEAVE</sequence>
<evidence type="ECO:0000256" key="1">
    <source>
        <dbReference type="ARBA" id="ARBA00004651"/>
    </source>
</evidence>
<keyword evidence="6 7" id="KW-0472">Membrane</keyword>
<keyword evidence="10" id="KW-1185">Reference proteome</keyword>
<evidence type="ECO:0000256" key="5">
    <source>
        <dbReference type="ARBA" id="ARBA00022989"/>
    </source>
</evidence>
<organism evidence="9 10">
    <name type="scientific">Sedimentitalea todarodis</name>
    <dbReference type="NCBI Taxonomy" id="1631240"/>
    <lineage>
        <taxon>Bacteria</taxon>
        <taxon>Pseudomonadati</taxon>
        <taxon>Pseudomonadota</taxon>
        <taxon>Alphaproteobacteria</taxon>
        <taxon>Rhodobacterales</taxon>
        <taxon>Paracoccaceae</taxon>
        <taxon>Sedimentitalea</taxon>
    </lineage>
</organism>
<dbReference type="EMBL" id="JASMWN010000003">
    <property type="protein sequence ID" value="MDU9003431.1"/>
    <property type="molecule type" value="Genomic_DNA"/>
</dbReference>
<proteinExistence type="inferred from homology"/>
<keyword evidence="2 7" id="KW-0813">Transport</keyword>
<reference evidence="10" key="1">
    <citation type="submission" date="2023-05" db="EMBL/GenBank/DDBJ databases">
        <title>Sedimentitalea sp. nov. JM2-8.</title>
        <authorList>
            <person name="Huang J."/>
        </authorList>
    </citation>
    <scope>NUCLEOTIDE SEQUENCE [LARGE SCALE GENOMIC DNA]</scope>
    <source>
        <strain evidence="10">KHS03</strain>
    </source>
</reference>
<evidence type="ECO:0000256" key="4">
    <source>
        <dbReference type="ARBA" id="ARBA00022692"/>
    </source>
</evidence>
<evidence type="ECO:0000256" key="2">
    <source>
        <dbReference type="ARBA" id="ARBA00022448"/>
    </source>
</evidence>
<evidence type="ECO:0000313" key="9">
    <source>
        <dbReference type="EMBL" id="MDU9003431.1"/>
    </source>
</evidence>
<keyword evidence="4 7" id="KW-0812">Transmembrane</keyword>
<keyword evidence="3" id="KW-1003">Cell membrane</keyword>
<feature type="transmembrane region" description="Helical" evidence="7">
    <location>
        <begin position="199"/>
        <end position="220"/>
    </location>
</feature>
<evidence type="ECO:0000256" key="6">
    <source>
        <dbReference type="ARBA" id="ARBA00023136"/>
    </source>
</evidence>
<dbReference type="InterPro" id="IPR055348">
    <property type="entry name" value="DctQ"/>
</dbReference>
<name>A0ABU3VB84_9RHOB</name>
<evidence type="ECO:0000259" key="8">
    <source>
        <dbReference type="Pfam" id="PF04290"/>
    </source>
</evidence>
<comment type="function">
    <text evidence="7">Part of the tripartite ATP-independent periplasmic (TRAP) transport system.</text>
</comment>